<keyword evidence="7" id="KW-0970">Cilium biogenesis/degradation</keyword>
<dbReference type="PANTHER" id="PTHR45703:SF32">
    <property type="entry name" value="DYNEINS HEAVY CHAIN"/>
    <property type="match status" value="1"/>
</dbReference>
<dbReference type="GO" id="GO:0036156">
    <property type="term" value="C:inner dynein arm"/>
    <property type="evidence" value="ECO:0007669"/>
    <property type="project" value="UniProtKB-ARBA"/>
</dbReference>
<keyword evidence="13" id="KW-0505">Motor protein</keyword>
<evidence type="ECO:0000256" key="3">
    <source>
        <dbReference type="ARBA" id="ARBA00022490"/>
    </source>
</evidence>
<dbReference type="Pfam" id="PF12780">
    <property type="entry name" value="AAA_8"/>
    <property type="match status" value="1"/>
</dbReference>
<dbReference type="FunFam" id="1.20.140.100:FF:000001">
    <property type="entry name" value="dynein heavy chain 17, axonemal"/>
    <property type="match status" value="1"/>
</dbReference>
<dbReference type="FunFam" id="3.40.50.300:FF:000153">
    <property type="entry name" value="Dynein axonemal heavy chain 1"/>
    <property type="match status" value="1"/>
</dbReference>
<dbReference type="InterPro" id="IPR013594">
    <property type="entry name" value="Dynein_heavy_tail"/>
</dbReference>
<evidence type="ECO:0000256" key="19">
    <source>
        <dbReference type="SAM" id="Coils"/>
    </source>
</evidence>
<dbReference type="InterPro" id="IPR043160">
    <property type="entry name" value="Dynein_C_barrel"/>
</dbReference>
<dbReference type="InterPro" id="IPR035706">
    <property type="entry name" value="AAA_9"/>
</dbReference>
<dbReference type="FunFam" id="3.40.50.300:FF:000044">
    <property type="entry name" value="Dynein heavy chain 5, axonemal"/>
    <property type="match status" value="1"/>
</dbReference>
<dbReference type="Pfam" id="PF12774">
    <property type="entry name" value="AAA_6"/>
    <property type="match status" value="1"/>
</dbReference>
<dbReference type="GO" id="GO:0008017">
    <property type="term" value="F:microtubule binding"/>
    <property type="evidence" value="ECO:0007669"/>
    <property type="project" value="UniProtKB-ARBA"/>
</dbReference>
<comment type="function">
    <text evidence="16">Force generating protein of eukaryotic cilia and flagella. Produces force towards the minus ends of microtubules. Dynein has ATPase activity; the force-producing power stroke is thought to occur on release of ADP. Required for assembly of the I1 inner arm complex and its targeting to the appropriate axoneme location. Also required for phototaxis.</text>
</comment>
<dbReference type="Pfam" id="PF17852">
    <property type="entry name" value="Dynein_AAA_lid"/>
    <property type="match status" value="1"/>
</dbReference>
<dbReference type="Gene3D" id="1.20.920.20">
    <property type="match status" value="1"/>
</dbReference>
<dbReference type="FunFam" id="1.20.920.20:FF:000001">
    <property type="entry name" value="dynein heavy chain 2, axonemal"/>
    <property type="match status" value="1"/>
</dbReference>
<dbReference type="GO" id="GO:0005524">
    <property type="term" value="F:ATP binding"/>
    <property type="evidence" value="ECO:0007669"/>
    <property type="project" value="UniProtKB-KW"/>
</dbReference>
<dbReference type="Proteomes" id="UP001605036">
    <property type="component" value="Unassembled WGS sequence"/>
</dbReference>
<evidence type="ECO:0000256" key="18">
    <source>
        <dbReference type="ARBA" id="ARBA00077719"/>
    </source>
</evidence>
<dbReference type="EMBL" id="JBHFFA010000003">
    <property type="protein sequence ID" value="KAL2634802.1"/>
    <property type="molecule type" value="Genomic_DNA"/>
</dbReference>
<evidence type="ECO:0000256" key="2">
    <source>
        <dbReference type="ARBA" id="ARBA00008887"/>
    </source>
</evidence>
<dbReference type="InterPro" id="IPR026983">
    <property type="entry name" value="DHC"/>
</dbReference>
<dbReference type="Pfam" id="PF25007">
    <property type="entry name" value="DYH2-5-8_CC"/>
    <property type="match status" value="1"/>
</dbReference>
<dbReference type="InterPro" id="IPR042228">
    <property type="entry name" value="Dynein_linker_3"/>
</dbReference>
<keyword evidence="4" id="KW-0493">Microtubule</keyword>
<dbReference type="Pfam" id="PF17857">
    <property type="entry name" value="AAA_lid_1"/>
    <property type="match status" value="1"/>
</dbReference>
<dbReference type="GO" id="GO:0003777">
    <property type="term" value="F:microtubule motor activity"/>
    <property type="evidence" value="ECO:0007669"/>
    <property type="project" value="UniProtKB-ARBA"/>
</dbReference>
<comment type="subunit">
    <text evidence="17">The I1 inner arm complex (also known as the f dynein complex) is a two-headed isoform composed of two heavy chains (1-alpha and 1-beta), three intermediate chains and three light chains. I1 occupies a specific position proximal to the first radial spoke and repeats every 96 nm along the length of the axoneme.</text>
</comment>
<evidence type="ECO:0000259" key="21">
    <source>
        <dbReference type="SMART" id="SM00382"/>
    </source>
</evidence>
<keyword evidence="10" id="KW-0243">Dynein</keyword>
<dbReference type="Pfam" id="PF12781">
    <property type="entry name" value="AAA_9"/>
    <property type="match status" value="1"/>
</dbReference>
<dbReference type="Pfam" id="PF18199">
    <property type="entry name" value="Dynein_C"/>
    <property type="match status" value="1"/>
</dbReference>
<dbReference type="InterPro" id="IPR056759">
    <property type="entry name" value="DYH2-5-8_CC"/>
</dbReference>
<feature type="coiled-coil region" evidence="19">
    <location>
        <begin position="3263"/>
        <end position="3325"/>
    </location>
</feature>
<keyword evidence="5" id="KW-0677">Repeat</keyword>
<feature type="domain" description="AAA+ ATPase" evidence="21">
    <location>
        <begin position="2107"/>
        <end position="2263"/>
    </location>
</feature>
<dbReference type="GO" id="GO:0005874">
    <property type="term" value="C:microtubule"/>
    <property type="evidence" value="ECO:0007669"/>
    <property type="project" value="UniProtKB-KW"/>
</dbReference>
<keyword evidence="23" id="KW-1185">Reference proteome</keyword>
<accession>A0ABD1YVJ9</accession>
<reference evidence="22 23" key="1">
    <citation type="submission" date="2024-09" db="EMBL/GenBank/DDBJ databases">
        <title>Chromosome-scale assembly of Riccia fluitans.</title>
        <authorList>
            <person name="Paukszto L."/>
            <person name="Sawicki J."/>
            <person name="Karawczyk K."/>
            <person name="Piernik-Szablinska J."/>
            <person name="Szczecinska M."/>
            <person name="Mazdziarz M."/>
        </authorList>
    </citation>
    <scope>NUCLEOTIDE SEQUENCE [LARGE SCALE GENOMIC DNA]</scope>
    <source>
        <strain evidence="22">Rf_01</strain>
        <tissue evidence="22">Aerial parts of the thallus</tissue>
    </source>
</reference>
<dbReference type="InterPro" id="IPR042222">
    <property type="entry name" value="Dynein_2_N"/>
</dbReference>
<feature type="domain" description="AAA+ ATPase" evidence="21">
    <location>
        <begin position="1827"/>
        <end position="1963"/>
    </location>
</feature>
<evidence type="ECO:0000256" key="14">
    <source>
        <dbReference type="ARBA" id="ARBA00023212"/>
    </source>
</evidence>
<dbReference type="InterPro" id="IPR027417">
    <property type="entry name" value="P-loop_NTPase"/>
</dbReference>
<dbReference type="InterPro" id="IPR003593">
    <property type="entry name" value="AAA+_ATPase"/>
</dbReference>
<dbReference type="Gene3D" id="3.20.180.20">
    <property type="entry name" value="Dynein heavy chain, N-terminal domain 2"/>
    <property type="match status" value="1"/>
</dbReference>
<dbReference type="FunFam" id="1.10.287.2620:FF:000002">
    <property type="entry name" value="Dynein heavy chain 2, axonemal"/>
    <property type="match status" value="1"/>
</dbReference>
<keyword evidence="9" id="KW-0282">Flagellum</keyword>
<dbReference type="Pfam" id="PF12775">
    <property type="entry name" value="AAA_7"/>
    <property type="match status" value="1"/>
</dbReference>
<evidence type="ECO:0000256" key="13">
    <source>
        <dbReference type="ARBA" id="ARBA00023175"/>
    </source>
</evidence>
<dbReference type="SUPFAM" id="SSF90257">
    <property type="entry name" value="Myosin rod fragments"/>
    <property type="match status" value="1"/>
</dbReference>
<feature type="region of interest" description="Disordered" evidence="20">
    <location>
        <begin position="898"/>
        <end position="951"/>
    </location>
</feature>
<evidence type="ECO:0000256" key="12">
    <source>
        <dbReference type="ARBA" id="ARBA00023069"/>
    </source>
</evidence>
<dbReference type="InterPro" id="IPR013602">
    <property type="entry name" value="Dynein_heavy_linker"/>
</dbReference>
<evidence type="ECO:0000256" key="16">
    <source>
        <dbReference type="ARBA" id="ARBA00054075"/>
    </source>
</evidence>
<comment type="similarity">
    <text evidence="2">Belongs to the dynein heavy chain family.</text>
</comment>
<proteinExistence type="inferred from homology"/>
<evidence type="ECO:0000256" key="5">
    <source>
        <dbReference type="ARBA" id="ARBA00022737"/>
    </source>
</evidence>
<dbReference type="FunFam" id="1.10.8.1220:FF:000001">
    <property type="entry name" value="Dynein axonemal heavy chain 5"/>
    <property type="match status" value="1"/>
</dbReference>
<organism evidence="22 23">
    <name type="scientific">Riccia fluitans</name>
    <dbReference type="NCBI Taxonomy" id="41844"/>
    <lineage>
        <taxon>Eukaryota</taxon>
        <taxon>Viridiplantae</taxon>
        <taxon>Streptophyta</taxon>
        <taxon>Embryophyta</taxon>
        <taxon>Marchantiophyta</taxon>
        <taxon>Marchantiopsida</taxon>
        <taxon>Marchantiidae</taxon>
        <taxon>Marchantiales</taxon>
        <taxon>Ricciaceae</taxon>
        <taxon>Riccia</taxon>
    </lineage>
</organism>
<dbReference type="SMART" id="SM00382">
    <property type="entry name" value="AAA"/>
    <property type="match status" value="3"/>
</dbReference>
<name>A0ABD1YVJ9_9MARC</name>
<comment type="caution">
    <text evidence="22">The sequence shown here is derived from an EMBL/GenBank/DDBJ whole genome shotgun (WGS) entry which is preliminary data.</text>
</comment>
<dbReference type="SUPFAM" id="SSF52540">
    <property type="entry name" value="P-loop containing nucleoside triphosphate hydrolases"/>
    <property type="match status" value="4"/>
</dbReference>
<dbReference type="InterPro" id="IPR041466">
    <property type="entry name" value="Dynein_AAA5_ext"/>
</dbReference>
<dbReference type="FunFam" id="3.20.180.20:FF:000001">
    <property type="entry name" value="Dynein axonemal heavy chain 5"/>
    <property type="match status" value="1"/>
</dbReference>
<keyword evidence="15" id="KW-0966">Cell projection</keyword>
<dbReference type="InterPro" id="IPR041228">
    <property type="entry name" value="Dynein_C"/>
</dbReference>
<dbReference type="Gene3D" id="1.20.140.100">
    <property type="entry name" value="Dynein heavy chain, N-terminal domain 2"/>
    <property type="match status" value="1"/>
</dbReference>
<feature type="compositionally biased region" description="Low complexity" evidence="20">
    <location>
        <begin position="909"/>
        <end position="920"/>
    </location>
</feature>
<dbReference type="Pfam" id="PF12777">
    <property type="entry name" value="MT"/>
    <property type="match status" value="1"/>
</dbReference>
<dbReference type="FunFam" id="3.40.50.300:FF:002141">
    <property type="entry name" value="Dynein heavy chain"/>
    <property type="match status" value="1"/>
</dbReference>
<dbReference type="Gene3D" id="3.40.50.300">
    <property type="entry name" value="P-loop containing nucleotide triphosphate hydrolases"/>
    <property type="match status" value="5"/>
</dbReference>
<dbReference type="InterPro" id="IPR024317">
    <property type="entry name" value="Dynein_heavy_chain_D4_dom"/>
</dbReference>
<evidence type="ECO:0000256" key="15">
    <source>
        <dbReference type="ARBA" id="ARBA00023273"/>
    </source>
</evidence>
<dbReference type="GO" id="GO:0060294">
    <property type="term" value="P:cilium movement involved in cell motility"/>
    <property type="evidence" value="ECO:0007669"/>
    <property type="project" value="UniProtKB-ARBA"/>
</dbReference>
<evidence type="ECO:0000256" key="7">
    <source>
        <dbReference type="ARBA" id="ARBA00022794"/>
    </source>
</evidence>
<dbReference type="FunFam" id="1.10.8.710:FF:000001">
    <property type="entry name" value="Dynein axonemal heavy chain 2"/>
    <property type="match status" value="1"/>
</dbReference>
<evidence type="ECO:0000256" key="17">
    <source>
        <dbReference type="ARBA" id="ARBA00063032"/>
    </source>
</evidence>
<dbReference type="InterPro" id="IPR041658">
    <property type="entry name" value="AAA_lid_11"/>
</dbReference>
<dbReference type="GO" id="GO:0036159">
    <property type="term" value="P:inner dynein arm assembly"/>
    <property type="evidence" value="ECO:0007669"/>
    <property type="project" value="UniProtKB-ARBA"/>
</dbReference>
<dbReference type="InterPro" id="IPR043157">
    <property type="entry name" value="Dynein_AAA1S"/>
</dbReference>
<keyword evidence="11 19" id="KW-0175">Coiled coil</keyword>
<evidence type="ECO:0000256" key="6">
    <source>
        <dbReference type="ARBA" id="ARBA00022741"/>
    </source>
</evidence>
<keyword evidence="14" id="KW-0206">Cytoskeleton</keyword>
<evidence type="ECO:0000256" key="10">
    <source>
        <dbReference type="ARBA" id="ARBA00023017"/>
    </source>
</evidence>
<sequence>MEDPLKNIPKAMLVDKPMSTVLQREALEEAALTAEVGWVAKMMKLIRKNLVFGTKQAQITVGFLRSSTNGRLFAHADQNYMLHCSTSFPQAWDEVLVLMRDPAKSLDATNIHKSVQCLMIRGSPSYICNVAVLARNKELTQRLESIIIRWTRQIKEVVRNQEAFVEEESIGPLAEIDFWRKRNLNLGGIRDQINHPRVKDMLAILEKFRSTYLGPFLSLSQHIVKEAVVAEQNLKYLMTIEDLCQQLSTSMIRDIPPILPKLLLRIRMIWKISPYYNSADKITGLLCKVSNEIISRCSAGVGLDDIFEGDVDGSKLALLKSIHANEAWKRVYTTMTEVSERMASTDNGDEDTRTVNDWNTQIIFAPIEAFLQRCQDMLEVCDAQKQFSHNLKLPAFGGARGLELTKALADSQEIFHKLVNNLRSLSYNLLDVKVTNWHDDFHEFKEGVTDLEVMMQNTMLMGFRHASSLSESIQLLEAFKMMACRTPIRICVEKMTEQVFAAFGAELAMIKKQFDQLRRRPLMDFSFPQYAGSAIWSLHFEKRLKKPMALLNDAAPYLLEDYEGPDLTIQYNHIVGSIQQFVSSQHAEWSQSVDPNFLKKLERSLLDEAGEGVVVLKFDPTLLTLFHEVYYWSFLGFDIPRFAMDFLAANEDLWTLRTNVLLVARDYNKLLGGMDPIMRGLVADCVLQLDKSVEPGLLRLTWLSIKEELDDYLYDVRVKCHVVDATILQIEGSNKRITHYCDIISDAWLINLEKKKVYEITEFETKQAEHRNILRERLQRAFISIKDAIATSYKKCSSDSEEVRSKWEEYRRKVEVEMEKALRCSVMKSLQELSRALSAEAKMLNPVFNTVATLERTSGHVKTVPSVQEILEVVQMVAKELVAVISVVPRLRTQSGLLPDGKSGAKLQTPSVSSGTTSSSERSKDKQAAHVAALHKKAAASKQEPTTLTPSTAASEKFLPSFYEVIAPDQEETITIVTTAVNSVNDRVQLFLQSWEKKFRSVWDQDKDAYIRRYERAKKPLSAFETDIIKYKDLIEDVQAEETITNLRFLRIDCGILKQSIISHCEAWVSKFTTLLNQIAKTELDAIHSYLQNVSEMLNIPPENLDMLTATANKWKTVKDECPSMEARFAPLEEKYKVLAKFEVLVAEEERSLLESLPRSWEEFNEMLVDVEQKLEQAKNNFRDTLSKMVDTFVAEVAEARASFTERMPMSNNITVAEAFNFIEEERNKVQVFQERGTDLWAGMSLFGMEKLSNKENLQTLKELELLQNMWGLKKEWQEAFDGWKDGLFSELDVPLMESQAQIISKRVFKIGRDTKTWGVWTALKETIDAFKTTLPLTVDLRNRAMRKRHWDKLVEHVNQQFDPTSKEFTLAKVAELRLDLHAEFICDLSVAASKELAIEEAIQKIADIWATFELDMVEEKEVWRLRGTEDLFAQLEENRLALSSMKGNRFHIYFAADINKWEKDLSLLSETVEMVVQVQRSWAYLQNIFIGSDDIRKQLPEESAKFDAVNKLFLDTITKIGETKVAVKAICKPGLQKTFIDLDKSLETIQKSLDNYLENKRQQFPRFYFLSNENLLDILGQAKEPRNVQPHLKKCYEGIKKLEMHEPGKDGRRHYEASGIFSPDGEYLPYATPVILDSRPEEWLILVEAAMQAAVKVHLFQTLEDTKTPKKEKWVKENPGQCLITAGQIKWTADSERALTQIAAGSKGALRKLYKKWVSYLNKLTAMTRIKLSKIDRNKVTALITIEVHSRDVIEKLVKVGCASPEEFEWSSQLRFYWENNDVAIKQVLSIFAYGYEYQGNNGRLVVTPLTDRCYITLGAALFTGRGGNPLGPAGTGKTETVKDFGKALARYVIVFNCSDGVDYKMTGKMFAGVAQTGAWCCLDEFNRIEVEVLSVVATQIAAVMASIKLGLNRFIFEGIEMRLIRTCGIFVTMNPGYAGRSELPENLKAMLRPVSMMLPDFSLIAENMLFSEGFQTAKVLAKKVIAVMELSQRQLSKQDHYDYGLRSFVIPITRAAGCTKRVDPDLPEDVILQRSMRDLIKPKLVYADLPLFNALLSDLFPGLELAPKESEFLKKAIEDDLLSRGLQIVPLFVLKIIQIYDCMLSRHGNMLVGKSGSGKTVAWRTLMNAQGRLKDAALVGDFWEHTSVDIMNSLALSNDEIYGYTSKLTGEWIDGILASIMRRVCPDESSDCKWILFDGPVDTLWIESMNTLLDDNKILTLLNGERINMPLQVSLLFEVEDLSQASPATVSRAGMIYLNVEDLGWWPYAESWLQRKVAAKVDPVLIATYRRLLERYVDAGSKCRLTKCKETVPIDVLNSVVTLCTLIDALILPENGINPADGEQYVLFVETWFLFCMTWSIGASVDEEGRSNFDLFMRDLDPRFPATGTVYDYWVDPKKKQLILWEEKLNPNWKITPGTPYFKIQVPTVDTVRVNFLVKTLVVAGKHTLVVGRVGVGKTLIIGTVLVTLPEGLASMVMNFSAQTSSNSLQETIEGRLEKRTRGVFAPPGGKKLVCFLDDLNMPKRSQFGFMPALELLKLWIDNGFWYDRAKQEVRYIRNCQLLCAMAPPGGGRSKISNRVQACFSLLNVTTPNDKQMRRIFGTILLAKLADFESEVKQMGENLIMVCINIFTTVFTELLPTPSKGHYVFNMRDLSKVIQGLLMGNKDVYHTKISMLQLLCHECLRVYGDRMWDTADRHWLWDLLNSKLKDNFNTDWKSVFGTDKFRPLITRCMEPGLDDAKYEQVPGLKELKEVLEDCLKEYRNQPGTFGMDLVLFKDAMEHICRIHRVITQPRGHMLLVGVGGSGRKSLTKLAAFVGDMKVFQIRITNNYLSGQFHDDLKLLFQQAGLTEFKTPTVFLFDDTQIVQETFLEDINNILSSGEVPNLFNKDDLTQIYDTIRPIAKKGGAGETDDDLFAFFIEKVRESLHVVLCLSPVSQQFQKRLQMFPGLVNCTTIDWFLDWPEDALAEVAVRLLQDEDNLGAPEVKTAVSQIFVSIHMSVVQMSTKMFNTVKRKNYVTPTSYLEFAKGYRKLLAEKKQYNRKAADKLKGGLSTLMETREEVAKMQVVCQEKQVVVANAKKECEEVLVQIVTEKRVVDDQEIKVNAEAAQIEKEAVACNAIALDCQQDLDKAMPALNAAEAALNVLSKKDLSEVKAYAKPPALIEMTLSAVMTVLRKQPTWEQAKKELGDSQFLQNLMNYDKDTMDDPLLKKIGKFTKLPEFVPDTIGRVSSACRGLCLWVRAMEAFGYINKDVMPKKMKLKIAQDNLAKQEASLQKAKNQLAELLAKIQALKDKYDKSIAAKEALQLELDDLNVKLFRAEKLVSGLAGEKERWEASIINYEEGIKKLPGDCLVAAACLSYSGPFASEFRDDLVDGWVAEEQAKKWIKNMEGKNGLEVVDLQSDNMMRVMENALQKGLPVLLQDVYEVIDPALEPILARSYVQRGQNFFIRLGDKELDYNVNFKLYITTKLANPHFPPEISTKSSIINFAVKESSLENQLLTLVVQKERPDLDKQRNELIVIVSQGKKTQIKCEDDILRLLATAEGNLLDNLELIATLDTSKETWEKVKESLEVAEVNARKIEVASSAYKPCAERAALLYFILIELVSIDPMYQFSLEAYTDLFLISIGKSAKSENINERIKGLNEFHTYAVYKYTTRGLFGKHKLLLSLQICAKILMRIGEMTNEEWNFFLKGGIVMDKTTQIPNPFPNWINEETWDNLTELVKIPPFENLLESLKSEQQRWQEWYGSPEPEEVELPGDWEEKCSELQRMMLMRTFRMDRVIFTCTTFVSNFLGQKFVEPPPLDLGDSYGDSVPSSPLLFILSAGVDPTTGLRQFAILKQMENNFHAVALGQGQAPVAIRLINEAAKSGGWVFLANCQLMTSWLPQLEKIISTFGKNKPNPGFRLWLSSVPTEKFPIGILQKSVKMTAEPPKGLRANLLRMYNTVTEESFYKCKKQDRYQKLFFALAFFHSVLLERRKFGNLGLNIPYDFNDTDFEVSDDLLKSYLDEYAETPFEALKFLISQANYGGRVTDELDRRVLSSYLNQFYCKEILITPNFQLSSLMAYHIPDDGTLGSHKEFISTLPSHDRPEAFGQHPNADIAYQLADGREILQTIVGLQAGAETGKKGASKEQVVDGLASELLTQIPEPFNLSEIMKNKSLDPSALHTVLFQEIERYNILLNQIRNQCVDLQKGIQGLVVMSYDLTIIFDAFAAGRVPAQWIKAYPTIKPLGSWARDLLARIAELKLWIEGTYPICYWLAGFTYPADFLTAVLQTTARKNQIPIDTLVWDFTAIYKDEMEITEYPKEGVYVKGLYLEGAGTEAYGVDRANANYVIQTSGKQEEEPQGAISMSSVPIPSAHRHERKAQFYPFRHSKMWCSRLGSLG</sequence>
<dbReference type="Pfam" id="PF18198">
    <property type="entry name" value="AAA_lid_11"/>
    <property type="match status" value="1"/>
</dbReference>
<dbReference type="InterPro" id="IPR042219">
    <property type="entry name" value="AAA_lid_11_sf"/>
</dbReference>
<feature type="domain" description="AAA+ ATPase" evidence="21">
    <location>
        <begin position="2446"/>
        <end position="2613"/>
    </location>
</feature>
<evidence type="ECO:0000256" key="11">
    <source>
        <dbReference type="ARBA" id="ARBA00023054"/>
    </source>
</evidence>
<comment type="subcellular location">
    <subcellularLocation>
        <location evidence="1">Cytoplasm</location>
        <location evidence="1">Cytoskeleton</location>
        <location evidence="1">Flagellum axoneme</location>
    </subcellularLocation>
</comment>
<gene>
    <name evidence="22" type="ORF">R1flu_006281</name>
</gene>
<evidence type="ECO:0000256" key="9">
    <source>
        <dbReference type="ARBA" id="ARBA00022846"/>
    </source>
</evidence>
<dbReference type="Gene3D" id="1.10.8.710">
    <property type="match status" value="1"/>
</dbReference>
<dbReference type="Gene3D" id="1.20.920.30">
    <property type="match status" value="1"/>
</dbReference>
<dbReference type="PANTHER" id="PTHR45703">
    <property type="entry name" value="DYNEIN HEAVY CHAIN"/>
    <property type="match status" value="1"/>
</dbReference>
<dbReference type="Pfam" id="PF08393">
    <property type="entry name" value="DHC_N2"/>
    <property type="match status" value="1"/>
</dbReference>
<keyword evidence="6" id="KW-0547">Nucleotide-binding</keyword>
<dbReference type="Gene3D" id="6.10.140.1060">
    <property type="match status" value="1"/>
</dbReference>
<evidence type="ECO:0000256" key="20">
    <source>
        <dbReference type="SAM" id="MobiDB-lite"/>
    </source>
</evidence>
<dbReference type="Pfam" id="PF03028">
    <property type="entry name" value="Dynein_heavy"/>
    <property type="match status" value="1"/>
</dbReference>
<evidence type="ECO:0000256" key="4">
    <source>
        <dbReference type="ARBA" id="ARBA00022701"/>
    </source>
</evidence>
<dbReference type="Gene3D" id="1.10.8.1220">
    <property type="match status" value="1"/>
</dbReference>
<evidence type="ECO:0000313" key="22">
    <source>
        <dbReference type="EMBL" id="KAL2634802.1"/>
    </source>
</evidence>
<dbReference type="Gene3D" id="1.20.1270.280">
    <property type="match status" value="1"/>
</dbReference>
<protein>
    <recommendedName>
        <fullName evidence="18">Dynein-1, subspecies f</fullName>
    </recommendedName>
</protein>
<dbReference type="InterPro" id="IPR041589">
    <property type="entry name" value="DNAH3_AAA_lid_1"/>
</dbReference>
<keyword evidence="12" id="KW-0969">Cilium</keyword>
<dbReference type="Gene3D" id="1.10.472.130">
    <property type="match status" value="1"/>
</dbReference>
<keyword evidence="3" id="KW-0963">Cytoplasm</keyword>
<dbReference type="Gene3D" id="1.10.8.720">
    <property type="entry name" value="Region D6 of dynein motor"/>
    <property type="match status" value="1"/>
</dbReference>
<dbReference type="Gene3D" id="1.10.287.2620">
    <property type="match status" value="1"/>
</dbReference>
<dbReference type="InterPro" id="IPR024743">
    <property type="entry name" value="Dynein_HC_stalk"/>
</dbReference>
<keyword evidence="8" id="KW-0067">ATP-binding</keyword>
<feature type="coiled-coil region" evidence="19">
    <location>
        <begin position="1161"/>
        <end position="1188"/>
    </location>
</feature>
<evidence type="ECO:0000256" key="1">
    <source>
        <dbReference type="ARBA" id="ARBA00004611"/>
    </source>
</evidence>
<dbReference type="InterPro" id="IPR035699">
    <property type="entry name" value="AAA_6"/>
</dbReference>
<evidence type="ECO:0000313" key="23">
    <source>
        <dbReference type="Proteomes" id="UP001605036"/>
    </source>
</evidence>
<evidence type="ECO:0000256" key="8">
    <source>
        <dbReference type="ARBA" id="ARBA00022840"/>
    </source>
</evidence>
<dbReference type="Gene3D" id="1.20.58.1120">
    <property type="match status" value="1"/>
</dbReference>
<dbReference type="Gene3D" id="3.10.490.20">
    <property type="match status" value="1"/>
</dbReference>
<dbReference type="FunFam" id="1.20.58.1120:FF:000001">
    <property type="entry name" value="dynein heavy chain 2, axonemal"/>
    <property type="match status" value="1"/>
</dbReference>
<dbReference type="Pfam" id="PF08385">
    <property type="entry name" value="DHC_N1"/>
    <property type="match status" value="1"/>
</dbReference>
<dbReference type="InterPro" id="IPR004273">
    <property type="entry name" value="Dynein_heavy_D6_P-loop"/>
</dbReference>
<dbReference type="FunFam" id="1.20.920.30:FF:000005">
    <property type="entry name" value="Dynein, axonemal, heavy chain 2"/>
    <property type="match status" value="1"/>
</dbReference>